<protein>
    <submittedName>
        <fullName evidence="1">Uncharacterized protein</fullName>
    </submittedName>
</protein>
<accession>A0A0A9AMZ4</accession>
<sequence length="27" mass="2809">MGRCPALTRCLTECAACSTSSPGLPWP</sequence>
<reference evidence="1" key="2">
    <citation type="journal article" date="2015" name="Data Brief">
        <title>Shoot transcriptome of the giant reed, Arundo donax.</title>
        <authorList>
            <person name="Barrero R.A."/>
            <person name="Guerrero F.D."/>
            <person name="Moolhuijzen P."/>
            <person name="Goolsby J.A."/>
            <person name="Tidwell J."/>
            <person name="Bellgard S.E."/>
            <person name="Bellgard M.I."/>
        </authorList>
    </citation>
    <scope>NUCLEOTIDE SEQUENCE</scope>
    <source>
        <tissue evidence="1">Shoot tissue taken approximately 20 cm above the soil surface</tissue>
    </source>
</reference>
<proteinExistence type="predicted"/>
<organism evidence="1">
    <name type="scientific">Arundo donax</name>
    <name type="common">Giant reed</name>
    <name type="synonym">Donax arundinaceus</name>
    <dbReference type="NCBI Taxonomy" id="35708"/>
    <lineage>
        <taxon>Eukaryota</taxon>
        <taxon>Viridiplantae</taxon>
        <taxon>Streptophyta</taxon>
        <taxon>Embryophyta</taxon>
        <taxon>Tracheophyta</taxon>
        <taxon>Spermatophyta</taxon>
        <taxon>Magnoliopsida</taxon>
        <taxon>Liliopsida</taxon>
        <taxon>Poales</taxon>
        <taxon>Poaceae</taxon>
        <taxon>PACMAD clade</taxon>
        <taxon>Arundinoideae</taxon>
        <taxon>Arundineae</taxon>
        <taxon>Arundo</taxon>
    </lineage>
</organism>
<evidence type="ECO:0000313" key="1">
    <source>
        <dbReference type="EMBL" id="JAD52506.1"/>
    </source>
</evidence>
<dbReference type="EMBL" id="GBRH01245389">
    <property type="protein sequence ID" value="JAD52506.1"/>
    <property type="molecule type" value="Transcribed_RNA"/>
</dbReference>
<dbReference type="AlphaFoldDB" id="A0A0A9AMZ4"/>
<name>A0A0A9AMZ4_ARUDO</name>
<reference evidence="1" key="1">
    <citation type="submission" date="2014-09" db="EMBL/GenBank/DDBJ databases">
        <authorList>
            <person name="Magalhaes I.L.F."/>
            <person name="Oliveira U."/>
            <person name="Santos F.R."/>
            <person name="Vidigal T.H.D.A."/>
            <person name="Brescovit A.D."/>
            <person name="Santos A.J."/>
        </authorList>
    </citation>
    <scope>NUCLEOTIDE SEQUENCE</scope>
    <source>
        <tissue evidence="1">Shoot tissue taken approximately 20 cm above the soil surface</tissue>
    </source>
</reference>